<protein>
    <submittedName>
        <fullName evidence="2">Uncharacterized protein</fullName>
    </submittedName>
</protein>
<feature type="compositionally biased region" description="Basic and acidic residues" evidence="1">
    <location>
        <begin position="1"/>
        <end position="11"/>
    </location>
</feature>
<evidence type="ECO:0000313" key="2">
    <source>
        <dbReference type="EMBL" id="SCM71211.1"/>
    </source>
</evidence>
<name>A0A212L0W7_9HYPH</name>
<accession>A0A212L0W7</accession>
<evidence type="ECO:0000256" key="1">
    <source>
        <dbReference type="SAM" id="MobiDB-lite"/>
    </source>
</evidence>
<feature type="region of interest" description="Disordered" evidence="1">
    <location>
        <begin position="1"/>
        <end position="47"/>
    </location>
</feature>
<gene>
    <name evidence="2" type="ORF">KL86PLE_100056</name>
</gene>
<dbReference type="EMBL" id="FMJD01000002">
    <property type="protein sequence ID" value="SCM71211.1"/>
    <property type="molecule type" value="Genomic_DNA"/>
</dbReference>
<reference evidence="2" key="1">
    <citation type="submission" date="2016-08" db="EMBL/GenBank/DDBJ databases">
        <authorList>
            <person name="Seilhamer J.J."/>
        </authorList>
    </citation>
    <scope>NUCLEOTIDE SEQUENCE</scope>
    <source>
        <strain evidence="2">86</strain>
    </source>
</reference>
<sequence>MKPIGRHDTIPKHPRYLAHPSPWSLSHKGRGDDGSCRPIVRDSRAFQ</sequence>
<feature type="compositionally biased region" description="Basic and acidic residues" evidence="1">
    <location>
        <begin position="29"/>
        <end position="47"/>
    </location>
</feature>
<proteinExistence type="predicted"/>
<dbReference type="AlphaFoldDB" id="A0A212L0W7"/>
<organism evidence="2">
    <name type="scientific">uncultured Pleomorphomonas sp</name>
    <dbReference type="NCBI Taxonomy" id="442121"/>
    <lineage>
        <taxon>Bacteria</taxon>
        <taxon>Pseudomonadati</taxon>
        <taxon>Pseudomonadota</taxon>
        <taxon>Alphaproteobacteria</taxon>
        <taxon>Hyphomicrobiales</taxon>
        <taxon>Pleomorphomonadaceae</taxon>
        <taxon>Pleomorphomonas</taxon>
        <taxon>environmental samples</taxon>
    </lineage>
</organism>